<comment type="caution">
    <text evidence="8">The sequence shown here is derived from an EMBL/GenBank/DDBJ whole genome shotgun (WGS) entry which is preliminary data.</text>
</comment>
<dbReference type="PANTHER" id="PTHR43047:SF72">
    <property type="entry name" value="OSMOSENSING HISTIDINE PROTEIN KINASE SLN1"/>
    <property type="match status" value="1"/>
</dbReference>
<feature type="transmembrane region" description="Helical" evidence="6">
    <location>
        <begin position="143"/>
        <end position="164"/>
    </location>
</feature>
<dbReference type="Pfam" id="PF00512">
    <property type="entry name" value="HisKA"/>
    <property type="match status" value="1"/>
</dbReference>
<keyword evidence="6" id="KW-0472">Membrane</keyword>
<dbReference type="SUPFAM" id="SSF55874">
    <property type="entry name" value="ATPase domain of HSP90 chaperone/DNA topoisomerase II/histidine kinase"/>
    <property type="match status" value="1"/>
</dbReference>
<keyword evidence="5 8" id="KW-0418">Kinase</keyword>
<evidence type="ECO:0000256" key="4">
    <source>
        <dbReference type="ARBA" id="ARBA00022679"/>
    </source>
</evidence>
<keyword evidence="3" id="KW-0597">Phosphoprotein</keyword>
<comment type="catalytic activity">
    <reaction evidence="1">
        <text>ATP + protein L-histidine = ADP + protein N-phospho-L-histidine.</text>
        <dbReference type="EC" id="2.7.13.3"/>
    </reaction>
</comment>
<protein>
    <recommendedName>
        <fullName evidence="2">histidine kinase</fullName>
        <ecNumber evidence="2">2.7.13.3</ecNumber>
    </recommendedName>
</protein>
<dbReference type="RefSeq" id="WP_284391555.1">
    <property type="nucleotide sequence ID" value="NZ_BSNK01000002.1"/>
</dbReference>
<feature type="transmembrane region" description="Helical" evidence="6">
    <location>
        <begin position="74"/>
        <end position="98"/>
    </location>
</feature>
<dbReference type="SUPFAM" id="SSF47384">
    <property type="entry name" value="Homodimeric domain of signal transducing histidine kinase"/>
    <property type="match status" value="1"/>
</dbReference>
<proteinExistence type="predicted"/>
<gene>
    <name evidence="8" type="primary">divJ</name>
    <name evidence="8" type="ORF">GCM10007853_26300</name>
</gene>
<dbReference type="EC" id="2.7.13.3" evidence="2"/>
<accession>A0ABQ5VDV0</accession>
<dbReference type="PRINTS" id="PR00344">
    <property type="entry name" value="BCTRLSENSOR"/>
</dbReference>
<evidence type="ECO:0000313" key="9">
    <source>
        <dbReference type="Proteomes" id="UP001161391"/>
    </source>
</evidence>
<dbReference type="PANTHER" id="PTHR43047">
    <property type="entry name" value="TWO-COMPONENT HISTIDINE PROTEIN KINASE"/>
    <property type="match status" value="1"/>
</dbReference>
<dbReference type="Gene3D" id="1.10.287.130">
    <property type="match status" value="1"/>
</dbReference>
<reference evidence="8" key="2">
    <citation type="submission" date="2023-01" db="EMBL/GenBank/DDBJ databases">
        <title>Draft genome sequence of Algimonas ampicilliniresistens strain NBRC 108219.</title>
        <authorList>
            <person name="Sun Q."/>
            <person name="Mori K."/>
        </authorList>
    </citation>
    <scope>NUCLEOTIDE SEQUENCE</scope>
    <source>
        <strain evidence="8">NBRC 108219</strain>
    </source>
</reference>
<dbReference type="InterPro" id="IPR036890">
    <property type="entry name" value="HATPase_C_sf"/>
</dbReference>
<evidence type="ECO:0000259" key="7">
    <source>
        <dbReference type="PROSITE" id="PS50109"/>
    </source>
</evidence>
<evidence type="ECO:0000256" key="1">
    <source>
        <dbReference type="ARBA" id="ARBA00000085"/>
    </source>
</evidence>
<dbReference type="InterPro" id="IPR036097">
    <property type="entry name" value="HisK_dim/P_sf"/>
</dbReference>
<dbReference type="CDD" id="cd00082">
    <property type="entry name" value="HisKA"/>
    <property type="match status" value="1"/>
</dbReference>
<evidence type="ECO:0000313" key="8">
    <source>
        <dbReference type="EMBL" id="GLQ24756.1"/>
    </source>
</evidence>
<dbReference type="SMART" id="SM00388">
    <property type="entry name" value="HisKA"/>
    <property type="match status" value="1"/>
</dbReference>
<dbReference type="InterPro" id="IPR004358">
    <property type="entry name" value="Sig_transdc_His_kin-like_C"/>
</dbReference>
<dbReference type="EMBL" id="BSNK01000002">
    <property type="protein sequence ID" value="GLQ24756.1"/>
    <property type="molecule type" value="Genomic_DNA"/>
</dbReference>
<feature type="domain" description="Histidine kinase" evidence="7">
    <location>
        <begin position="316"/>
        <end position="538"/>
    </location>
</feature>
<dbReference type="Gene3D" id="3.30.565.10">
    <property type="entry name" value="Histidine kinase-like ATPase, C-terminal domain"/>
    <property type="match status" value="1"/>
</dbReference>
<reference evidence="8" key="1">
    <citation type="journal article" date="2014" name="Int. J. Syst. Evol. Microbiol.">
        <title>Complete genome of a new Firmicutes species belonging to the dominant human colonic microbiota ('Ruminococcus bicirculans') reveals two chromosomes and a selective capacity to utilize plant glucans.</title>
        <authorList>
            <consortium name="NISC Comparative Sequencing Program"/>
            <person name="Wegmann U."/>
            <person name="Louis P."/>
            <person name="Goesmann A."/>
            <person name="Henrissat B."/>
            <person name="Duncan S.H."/>
            <person name="Flint H.J."/>
        </authorList>
    </citation>
    <scope>NUCLEOTIDE SEQUENCE</scope>
    <source>
        <strain evidence="8">NBRC 108219</strain>
    </source>
</reference>
<keyword evidence="4" id="KW-0808">Transferase</keyword>
<feature type="transmembrane region" description="Helical" evidence="6">
    <location>
        <begin position="41"/>
        <end position="62"/>
    </location>
</feature>
<name>A0ABQ5VDV0_9PROT</name>
<dbReference type="Proteomes" id="UP001161391">
    <property type="component" value="Unassembled WGS sequence"/>
</dbReference>
<dbReference type="PROSITE" id="PS50109">
    <property type="entry name" value="HIS_KIN"/>
    <property type="match status" value="1"/>
</dbReference>
<keyword evidence="9" id="KW-1185">Reference proteome</keyword>
<dbReference type="InterPro" id="IPR003594">
    <property type="entry name" value="HATPase_dom"/>
</dbReference>
<organism evidence="8 9">
    <name type="scientific">Algimonas ampicilliniresistens</name>
    <dbReference type="NCBI Taxonomy" id="1298735"/>
    <lineage>
        <taxon>Bacteria</taxon>
        <taxon>Pseudomonadati</taxon>
        <taxon>Pseudomonadota</taxon>
        <taxon>Alphaproteobacteria</taxon>
        <taxon>Maricaulales</taxon>
        <taxon>Robiginitomaculaceae</taxon>
        <taxon>Algimonas</taxon>
    </lineage>
</organism>
<evidence type="ECO:0000256" key="2">
    <source>
        <dbReference type="ARBA" id="ARBA00012438"/>
    </source>
</evidence>
<sequence>MSRVADTSLGPRLMGPMLIWLAVMAAGTAAALFATGNIDPVAKIAVGLAVPALLSLLLMPALHRTWSQVVLLALWTGFAVVSTLIGGLFPLAITFLCIPAIAMLFTRERVVEALILAVLALIATFLSLSLVGLGESPLSDTGIGLLAMLGTAGTLALTIAAMIAGTQARDSDFSAVGNGIAAGAWGDAVIGGLLEFGPDDRLVGANEDARAQFGLDRLSEDILLGDMAGGGDASLRMLDTAQLARRSQQPAISRVSIRDSSSTVTSFDMSFTPLSGGGLLLHSLDRTNEAEQLEALRQAQTVAEREAREKTLFFAGVSHELRTPLNAIIGFSDMMRSRLFGPLPGKYAEYADLIHDSGQYMLDLIGDVLDLSKVEAGKYTLVLDTFDVSDVVRSSVKMIRPSADSDEIVVEIDVPDDDVLLITADRKAMRQILLNLLSNAVKFSPKGSTVKVSARADEAGEMMLVSVMDEGSGMSAEDIARVGEPFTQGRSGQDADARGSGLGLSLVRSLAELHGGQLDLRSQVGEGTEARVSVPILSE</sequence>
<evidence type="ECO:0000256" key="5">
    <source>
        <dbReference type="ARBA" id="ARBA00022777"/>
    </source>
</evidence>
<dbReference type="SMART" id="SM00387">
    <property type="entry name" value="HATPase_c"/>
    <property type="match status" value="1"/>
</dbReference>
<dbReference type="InterPro" id="IPR005467">
    <property type="entry name" value="His_kinase_dom"/>
</dbReference>
<keyword evidence="6" id="KW-1133">Transmembrane helix</keyword>
<evidence type="ECO:0000256" key="6">
    <source>
        <dbReference type="SAM" id="Phobius"/>
    </source>
</evidence>
<dbReference type="GO" id="GO:0016301">
    <property type="term" value="F:kinase activity"/>
    <property type="evidence" value="ECO:0007669"/>
    <property type="project" value="UniProtKB-KW"/>
</dbReference>
<dbReference type="InterPro" id="IPR003661">
    <property type="entry name" value="HisK_dim/P_dom"/>
</dbReference>
<feature type="transmembrane region" description="Helical" evidence="6">
    <location>
        <begin position="17"/>
        <end position="34"/>
    </location>
</feature>
<keyword evidence="6" id="KW-0812">Transmembrane</keyword>
<feature type="transmembrane region" description="Helical" evidence="6">
    <location>
        <begin position="110"/>
        <end position="131"/>
    </location>
</feature>
<evidence type="ECO:0000256" key="3">
    <source>
        <dbReference type="ARBA" id="ARBA00022553"/>
    </source>
</evidence>
<dbReference type="Pfam" id="PF02518">
    <property type="entry name" value="HATPase_c"/>
    <property type="match status" value="1"/>
</dbReference>